<evidence type="ECO:0000313" key="1">
    <source>
        <dbReference type="EMBL" id="KAA6336909.1"/>
    </source>
</evidence>
<dbReference type="InterPro" id="IPR042278">
    <property type="entry name" value="Mfa-like_1_N"/>
</dbReference>
<reference evidence="1" key="1">
    <citation type="submission" date="2019-03" db="EMBL/GenBank/DDBJ databases">
        <title>Single cell metagenomics reveals metabolic interactions within the superorganism composed of flagellate Streblomastix strix and complex community of Bacteroidetes bacteria on its surface.</title>
        <authorList>
            <person name="Treitli S.C."/>
            <person name="Kolisko M."/>
            <person name="Husnik F."/>
            <person name="Keeling P."/>
            <person name="Hampl V."/>
        </authorList>
    </citation>
    <scope>NUCLEOTIDE SEQUENCE</scope>
    <source>
        <strain evidence="1">STM</strain>
    </source>
</reference>
<sequence>MKQILAVFSVIFSLFFLNACDDEKSNAISESKVIRFQVEIPNHEPEAGTETTRVDVNTLKFEHEDEIGLFVVKRDKEQSTNFVDNAKMTYDSHTNTWVVYPPVSYFPSDKSPDVMFDFYAYYPYIRGVDPTAMKIWGVLDNQENSINLGRSDFMTACKTNYIISNEFVKLSFTHHFSLVTLEYHIGSGQSLPFIGIRSAQYIVDTFRLDSVAKGVSSLTCERRLDGDILTGMSPLKIAEGSGITTYAYQAIVVPQILDDGPLFYTLKKDDNQFFSINTQDAFMGFERGKAYRFSAN</sequence>
<dbReference type="CDD" id="cd13120">
    <property type="entry name" value="BF2867_like_N"/>
    <property type="match status" value="1"/>
</dbReference>
<dbReference type="AlphaFoldDB" id="A0A5J4RT26"/>
<dbReference type="Gene3D" id="2.60.40.2620">
    <property type="entry name" value="Fimbrillin-like"/>
    <property type="match status" value="1"/>
</dbReference>
<evidence type="ECO:0008006" key="2">
    <source>
        <dbReference type="Google" id="ProtNLM"/>
    </source>
</evidence>
<proteinExistence type="predicted"/>
<comment type="caution">
    <text evidence="1">The sequence shown here is derived from an EMBL/GenBank/DDBJ whole genome shotgun (WGS) entry which is preliminary data.</text>
</comment>
<dbReference type="InterPro" id="IPR025049">
    <property type="entry name" value="Mfa-like_1"/>
</dbReference>
<name>A0A5J4RT26_9ZZZZ</name>
<organism evidence="1">
    <name type="scientific">termite gut metagenome</name>
    <dbReference type="NCBI Taxonomy" id="433724"/>
    <lineage>
        <taxon>unclassified sequences</taxon>
        <taxon>metagenomes</taxon>
        <taxon>organismal metagenomes</taxon>
    </lineage>
</organism>
<dbReference type="Pfam" id="PF13149">
    <property type="entry name" value="Mfa_like_1"/>
    <property type="match status" value="1"/>
</dbReference>
<accession>A0A5J4RT26</accession>
<protein>
    <recommendedName>
        <fullName evidence="2">Fimbrillin family protein</fullName>
    </recommendedName>
</protein>
<gene>
    <name evidence="1" type="ORF">EZS27_014967</name>
</gene>
<dbReference type="EMBL" id="SNRY01000749">
    <property type="protein sequence ID" value="KAA6336909.1"/>
    <property type="molecule type" value="Genomic_DNA"/>
</dbReference>